<dbReference type="InterPro" id="IPR045865">
    <property type="entry name" value="ACT-like_dom_sf"/>
</dbReference>
<dbReference type="Proteomes" id="UP000658278">
    <property type="component" value="Unassembled WGS sequence"/>
</dbReference>
<keyword evidence="3" id="KW-1185">Reference proteome</keyword>
<gene>
    <name evidence="2" type="ORF">JIN81_08365</name>
</gene>
<evidence type="ECO:0000259" key="1">
    <source>
        <dbReference type="PROSITE" id="PS51671"/>
    </source>
</evidence>
<dbReference type="PROSITE" id="PS51671">
    <property type="entry name" value="ACT"/>
    <property type="match status" value="1"/>
</dbReference>
<dbReference type="PANTHER" id="PTHR40099:SF1">
    <property type="entry name" value="ACETOLACTATE SYNTHASE, SMALL SUBUNIT"/>
    <property type="match status" value="1"/>
</dbReference>
<comment type="caution">
    <text evidence="2">The sequence shown here is derived from an EMBL/GenBank/DDBJ whole genome shotgun (WGS) entry which is preliminary data.</text>
</comment>
<proteinExistence type="predicted"/>
<evidence type="ECO:0000313" key="3">
    <source>
        <dbReference type="Proteomes" id="UP000658278"/>
    </source>
</evidence>
<reference evidence="2" key="1">
    <citation type="submission" date="2021-01" db="EMBL/GenBank/DDBJ databases">
        <title>Modified the classification status of verrucomicrobia.</title>
        <authorList>
            <person name="Feng X."/>
        </authorList>
    </citation>
    <scope>NUCLEOTIDE SEQUENCE</scope>
    <source>
        <strain evidence="2">KCTC 22201</strain>
    </source>
</reference>
<feature type="domain" description="ACT" evidence="1">
    <location>
        <begin position="67"/>
        <end position="131"/>
    </location>
</feature>
<sequence>MLPLANQPGQLAVLTRLLGDGGVDIRSLDADQAEGQDFGIIRIVVDRYDEALQLLRDAGYAPVTEDALLIRAPDEPGSLARVAARFSDAGINVKSLHILHRQEGESLVSLVTDDNELARDTVADLLVDQHP</sequence>
<protein>
    <submittedName>
        <fullName evidence="2">ACT domain-containing protein</fullName>
    </submittedName>
</protein>
<name>A0A934VFX4_9BACT</name>
<dbReference type="AlphaFoldDB" id="A0A934VFX4"/>
<evidence type="ECO:0000313" key="2">
    <source>
        <dbReference type="EMBL" id="MBK1827030.1"/>
    </source>
</evidence>
<dbReference type="CDD" id="cd02116">
    <property type="entry name" value="ACT"/>
    <property type="match status" value="1"/>
</dbReference>
<dbReference type="PANTHER" id="PTHR40099">
    <property type="entry name" value="ACETOLACTATE SYNTHASE, SMALL SUBUNIT"/>
    <property type="match status" value="1"/>
</dbReference>
<dbReference type="InterPro" id="IPR002912">
    <property type="entry name" value="ACT_dom"/>
</dbReference>
<accession>A0A934VFX4</accession>
<dbReference type="Gene3D" id="3.30.2130.10">
    <property type="entry name" value="VC0802-like"/>
    <property type="match status" value="1"/>
</dbReference>
<dbReference type="EMBL" id="JAENII010000005">
    <property type="protein sequence ID" value="MBK1827030.1"/>
    <property type="molecule type" value="Genomic_DNA"/>
</dbReference>
<dbReference type="RefSeq" id="WP_234044597.1">
    <property type="nucleotide sequence ID" value="NZ_JAENII010000005.1"/>
</dbReference>
<dbReference type="SUPFAM" id="SSF55021">
    <property type="entry name" value="ACT-like"/>
    <property type="match status" value="2"/>
</dbReference>
<dbReference type="Pfam" id="PF01842">
    <property type="entry name" value="ACT"/>
    <property type="match status" value="1"/>
</dbReference>
<organism evidence="2 3">
    <name type="scientific">Haloferula rosea</name>
    <dbReference type="NCBI Taxonomy" id="490093"/>
    <lineage>
        <taxon>Bacteria</taxon>
        <taxon>Pseudomonadati</taxon>
        <taxon>Verrucomicrobiota</taxon>
        <taxon>Verrucomicrobiia</taxon>
        <taxon>Verrucomicrobiales</taxon>
        <taxon>Verrucomicrobiaceae</taxon>
        <taxon>Haloferula</taxon>
    </lineage>
</organism>